<sequence length="73" mass="8220">MTPQRFVEALECVHWTPTQIAEVLECDISLVEAWANEKEKIPVEVGAWLESLAEAHEASCVPRTCRKKRAADV</sequence>
<dbReference type="EMBL" id="CP104973">
    <property type="protein sequence ID" value="UXN60369.1"/>
    <property type="molecule type" value="Genomic_DNA"/>
</dbReference>
<evidence type="ECO:0000313" key="2">
    <source>
        <dbReference type="Proteomes" id="UP001061991"/>
    </source>
</evidence>
<dbReference type="Proteomes" id="UP001061991">
    <property type="component" value="Chromosome"/>
</dbReference>
<organism evidence="1 2">
    <name type="scientific">Phyllobacterium zundukense</name>
    <dbReference type="NCBI Taxonomy" id="1867719"/>
    <lineage>
        <taxon>Bacteria</taxon>
        <taxon>Pseudomonadati</taxon>
        <taxon>Pseudomonadota</taxon>
        <taxon>Alphaproteobacteria</taxon>
        <taxon>Hyphomicrobiales</taxon>
        <taxon>Phyllobacteriaceae</taxon>
        <taxon>Phyllobacterium</taxon>
    </lineage>
</organism>
<keyword evidence="2" id="KW-1185">Reference proteome</keyword>
<name>A0ACD4D3I9_9HYPH</name>
<gene>
    <name evidence="1" type="ORF">N8E88_28370</name>
</gene>
<proteinExistence type="predicted"/>
<protein>
    <submittedName>
        <fullName evidence="1">Uncharacterized protein</fullName>
    </submittedName>
</protein>
<evidence type="ECO:0000313" key="1">
    <source>
        <dbReference type="EMBL" id="UXN60369.1"/>
    </source>
</evidence>
<accession>A0ACD4D3I9</accession>
<reference evidence="1" key="1">
    <citation type="submission" date="2022-09" db="EMBL/GenBank/DDBJ databases">
        <title>Interaction between co-microsymbionts with complementary sets of symbiotic genes in legume-rhizobium systems.</title>
        <authorList>
            <person name="Safronova V."/>
            <person name="Sazanova A."/>
            <person name="Afonin A."/>
            <person name="Chirak E."/>
        </authorList>
    </citation>
    <scope>NUCLEOTIDE SEQUENCE</scope>
    <source>
        <strain evidence="1">A18/3m</strain>
    </source>
</reference>